<dbReference type="InterPro" id="IPR003960">
    <property type="entry name" value="ATPase_AAA_CS"/>
</dbReference>
<dbReference type="PROSITE" id="PS00674">
    <property type="entry name" value="AAA"/>
    <property type="match status" value="2"/>
</dbReference>
<dbReference type="Pfam" id="PF00004">
    <property type="entry name" value="AAA"/>
    <property type="match status" value="2"/>
</dbReference>
<dbReference type="InterPro" id="IPR003593">
    <property type="entry name" value="AAA+_ATPase"/>
</dbReference>
<organism evidence="2 3">
    <name type="scientific">Basidiobolus ranarum</name>
    <dbReference type="NCBI Taxonomy" id="34480"/>
    <lineage>
        <taxon>Eukaryota</taxon>
        <taxon>Fungi</taxon>
        <taxon>Fungi incertae sedis</taxon>
        <taxon>Zoopagomycota</taxon>
        <taxon>Entomophthoromycotina</taxon>
        <taxon>Basidiobolomycetes</taxon>
        <taxon>Basidiobolales</taxon>
        <taxon>Basidiobolaceae</taxon>
        <taxon>Basidiobolus</taxon>
    </lineage>
</organism>
<dbReference type="CDD" id="cd19503">
    <property type="entry name" value="RecA-like_CDC48_NLV2_r1-like"/>
    <property type="match status" value="1"/>
</dbReference>
<evidence type="ECO:0000259" key="1">
    <source>
        <dbReference type="SMART" id="SM00382"/>
    </source>
</evidence>
<evidence type="ECO:0000313" key="2">
    <source>
        <dbReference type="EMBL" id="KAK9708032.1"/>
    </source>
</evidence>
<proteinExistence type="predicted"/>
<evidence type="ECO:0000313" key="3">
    <source>
        <dbReference type="Proteomes" id="UP001479436"/>
    </source>
</evidence>
<dbReference type="EMBL" id="JASJQH010007512">
    <property type="protein sequence ID" value="KAK9708032.1"/>
    <property type="molecule type" value="Genomic_DNA"/>
</dbReference>
<dbReference type="Gene3D" id="1.10.8.60">
    <property type="match status" value="2"/>
</dbReference>
<protein>
    <recommendedName>
        <fullName evidence="1">AAA+ ATPase domain-containing protein</fullName>
    </recommendedName>
</protein>
<dbReference type="PANTHER" id="PTHR23077">
    <property type="entry name" value="AAA-FAMILY ATPASE"/>
    <property type="match status" value="1"/>
</dbReference>
<dbReference type="SMART" id="SM00382">
    <property type="entry name" value="AAA"/>
    <property type="match status" value="2"/>
</dbReference>
<dbReference type="SUPFAM" id="SSF52540">
    <property type="entry name" value="P-loop containing nucleoside triphosphate hydrolases"/>
    <property type="match status" value="2"/>
</dbReference>
<dbReference type="InterPro" id="IPR041569">
    <property type="entry name" value="AAA_lid_3"/>
</dbReference>
<feature type="domain" description="AAA+ ATPase" evidence="1">
    <location>
        <begin position="514"/>
        <end position="655"/>
    </location>
</feature>
<dbReference type="Proteomes" id="UP001479436">
    <property type="component" value="Unassembled WGS sequence"/>
</dbReference>
<comment type="caution">
    <text evidence="2">The sequence shown here is derived from an EMBL/GenBank/DDBJ whole genome shotgun (WGS) entry which is preliminary data.</text>
</comment>
<dbReference type="PRINTS" id="PR00830">
    <property type="entry name" value="ENDOLAPTASE"/>
</dbReference>
<dbReference type="InterPro" id="IPR027417">
    <property type="entry name" value="P-loop_NTPase"/>
</dbReference>
<dbReference type="InterPro" id="IPR050168">
    <property type="entry name" value="AAA_ATPase_domain"/>
</dbReference>
<gene>
    <name evidence="2" type="ORF">K7432_009853</name>
</gene>
<accession>A0ABR2VWE0</accession>
<dbReference type="InterPro" id="IPR003959">
    <property type="entry name" value="ATPase_AAA_core"/>
</dbReference>
<keyword evidence="3" id="KW-1185">Reference proteome</keyword>
<dbReference type="Pfam" id="PF17862">
    <property type="entry name" value="AAA_lid_3"/>
    <property type="match status" value="2"/>
</dbReference>
<reference evidence="2 3" key="1">
    <citation type="submission" date="2023-04" db="EMBL/GenBank/DDBJ databases">
        <title>Genome of Basidiobolus ranarum AG-B5.</title>
        <authorList>
            <person name="Stajich J.E."/>
            <person name="Carter-House D."/>
            <person name="Gryganskyi A."/>
        </authorList>
    </citation>
    <scope>NUCLEOTIDE SEQUENCE [LARGE SCALE GENOMIC DNA]</scope>
    <source>
        <strain evidence="2 3">AG-B5</strain>
    </source>
</reference>
<sequence>MSTSELIFDYILLSTPSSLNTCEISLDLIRLLNIRVNQWLEVTTSEETYYCKVWPSTELNTRTIRINTLIRKRNEHVKFIERNKCTITPIRPNALKATEIKVSVNIQEPEVMFQDLGYSFTGAPKTVQIHALRNMLQDVLASKDTVIGAGVSGKSLSIHIHETIPRDQPVLISNITQIKLLKKEEITAERKVDIATDELAGSLAKISIETQEHSNTLPGLEKAYQGLLELVSYPLKYADKFTELGIECPKGVLLHGPPGVGKTLLVRSVSEATNAHMVSLHGPEIFSPYPGESEERLRKKFSEASILSEQSDRPCLLFIDEIDSLTPNRSDSQLHESRVVAQLLTLMDGLKSRGKLVVVGATNRPNAIDPALRRPGRFDREVAIDVPSEDARARILRGLLKNVPTSSDVNLKTIAAMTNGFVGADLSSLTREAVMHAVHRGLLEASNDPQVDMEDLQAALTQVNPSMQRGLTVEVTSTKWEDVGGLEEVKEKLKQAVEWPITYGATFERLGLRAPRGILLYGPPGCSKTTLVKVIATTSGASFFSVNGAALYSPFVGDSEKAIRTVFQRARAGAPSIIFFDEIEAIVGARQFQTGSGGGDSVQERVLSMLLNEMDGVESANSVLVVGATNRPDLLDAALMRPGRFDRLVYVPPPDYSARLQILKIHAQDTPLKDDVKLEDIANKTDRYTGADLKNTCREAAMIALREMRGATQVSMDHFDKALEVVKPSLSQSTLDWYDQYNNKLIIK</sequence>
<dbReference type="PANTHER" id="PTHR23077:SF117">
    <property type="entry name" value="AAA+ ATPASE DOMAIN-CONTAINING PROTEIN"/>
    <property type="match status" value="1"/>
</dbReference>
<feature type="domain" description="AAA+ ATPase" evidence="1">
    <location>
        <begin position="248"/>
        <end position="388"/>
    </location>
</feature>
<name>A0ABR2VWE0_9FUNG</name>
<dbReference type="Gene3D" id="3.40.50.300">
    <property type="entry name" value="P-loop containing nucleotide triphosphate hydrolases"/>
    <property type="match status" value="2"/>
</dbReference>
<dbReference type="CDD" id="cd19511">
    <property type="entry name" value="RecA-like_CDC48_r2-like"/>
    <property type="match status" value="1"/>
</dbReference>